<gene>
    <name evidence="2" type="ORF">K7C98_27755</name>
</gene>
<keyword evidence="1" id="KW-1133">Transmembrane helix</keyword>
<organism evidence="2 3">
    <name type="scientific">Nannocystis pusilla</name>
    <dbReference type="NCBI Taxonomy" id="889268"/>
    <lineage>
        <taxon>Bacteria</taxon>
        <taxon>Pseudomonadati</taxon>
        <taxon>Myxococcota</taxon>
        <taxon>Polyangia</taxon>
        <taxon>Nannocystales</taxon>
        <taxon>Nannocystaceae</taxon>
        <taxon>Nannocystis</taxon>
    </lineage>
</organism>
<name>A0ABS7TXX6_9BACT</name>
<feature type="transmembrane region" description="Helical" evidence="1">
    <location>
        <begin position="86"/>
        <end position="104"/>
    </location>
</feature>
<sequence length="110" mass="11874">FTCPAAIEAFTVRLPLLARLAPGHRLVGHVVFQDMSSGTGIPEFDFVAHRRRSALTIRRPEPTTAASPPAAPAVAAPAAAPLRPRWPWLVLAAAPLGLAVVFLLRRRRRA</sequence>
<reference evidence="2" key="1">
    <citation type="submission" date="2021-08" db="EMBL/GenBank/DDBJ databases">
        <authorList>
            <person name="Stevens D.C."/>
        </authorList>
    </citation>
    <scope>NUCLEOTIDE SEQUENCE</scope>
    <source>
        <strain evidence="2">DSM 53165</strain>
    </source>
</reference>
<feature type="non-terminal residue" evidence="2">
    <location>
        <position position="1"/>
    </location>
</feature>
<comment type="caution">
    <text evidence="2">The sequence shown here is derived from an EMBL/GenBank/DDBJ whole genome shotgun (WGS) entry which is preliminary data.</text>
</comment>
<keyword evidence="1" id="KW-0472">Membrane</keyword>
<keyword evidence="1" id="KW-0812">Transmembrane</keyword>
<protein>
    <submittedName>
        <fullName evidence="2">Uncharacterized protein</fullName>
    </submittedName>
</protein>
<proteinExistence type="predicted"/>
<dbReference type="Proteomes" id="UP001139031">
    <property type="component" value="Unassembled WGS sequence"/>
</dbReference>
<evidence type="ECO:0000313" key="3">
    <source>
        <dbReference type="Proteomes" id="UP001139031"/>
    </source>
</evidence>
<evidence type="ECO:0000256" key="1">
    <source>
        <dbReference type="SAM" id="Phobius"/>
    </source>
</evidence>
<dbReference type="EMBL" id="JAIRAU010000038">
    <property type="protein sequence ID" value="MBZ5713049.1"/>
    <property type="molecule type" value="Genomic_DNA"/>
</dbReference>
<evidence type="ECO:0000313" key="2">
    <source>
        <dbReference type="EMBL" id="MBZ5713049.1"/>
    </source>
</evidence>
<accession>A0ABS7TXX6</accession>
<keyword evidence="3" id="KW-1185">Reference proteome</keyword>